<dbReference type="STRING" id="370622.LA66_14810"/>
<evidence type="ECO:0000313" key="3">
    <source>
        <dbReference type="Proteomes" id="UP000030826"/>
    </source>
</evidence>
<dbReference type="InterPro" id="IPR036165">
    <property type="entry name" value="YefM-like_sf"/>
</dbReference>
<dbReference type="EMBL" id="JRFJ01000004">
    <property type="protein sequence ID" value="KHJ53863.1"/>
    <property type="molecule type" value="Genomic_DNA"/>
</dbReference>
<dbReference type="Gene3D" id="3.40.1620.10">
    <property type="entry name" value="YefM-like domain"/>
    <property type="match status" value="1"/>
</dbReference>
<reference evidence="2 3" key="1">
    <citation type="submission" date="2014-09" db="EMBL/GenBank/DDBJ databases">
        <title>Isolation and characterization of Aurantimonas altamirensis ON-56566 from clinical sample following a dog bite.</title>
        <authorList>
            <person name="Eshaghi A."/>
            <person name="Li A."/>
            <person name="Shahinas D."/>
            <person name="Bahn P."/>
            <person name="Kus J.V."/>
            <person name="Patel S.N."/>
        </authorList>
    </citation>
    <scope>NUCLEOTIDE SEQUENCE [LARGE SCALE GENOMIC DNA]</scope>
    <source>
        <strain evidence="2 3">ON-56566</strain>
    </source>
</reference>
<dbReference type="AlphaFoldDB" id="A0A0B1PZ98"/>
<dbReference type="RefSeq" id="WP_039194686.1">
    <property type="nucleotide sequence ID" value="NZ_JRFJ01000004.1"/>
</dbReference>
<dbReference type="OrthoDB" id="165038at2"/>
<dbReference type="Proteomes" id="UP000030826">
    <property type="component" value="Unassembled WGS sequence"/>
</dbReference>
<dbReference type="NCBIfam" id="TIGR01552">
    <property type="entry name" value="phd_fam"/>
    <property type="match status" value="1"/>
</dbReference>
<comment type="similarity">
    <text evidence="1">Belongs to the phD/YefM antitoxin family.</text>
</comment>
<protein>
    <submittedName>
        <fullName evidence="2">Prevent-host-death protein</fullName>
    </submittedName>
</protein>
<accession>A0A0B1PZ98</accession>
<sequence length="83" mass="9304">MATTVSASDVQKNFGTYHDRAMSEPVRVTKYGRETVFIVSAKTFHDLKQAQREAIAAVDLTDDELAMIEAAEIPEEHRYTADD</sequence>
<name>A0A0B1PZ98_9HYPH</name>
<evidence type="ECO:0000256" key="1">
    <source>
        <dbReference type="ARBA" id="ARBA00009981"/>
    </source>
</evidence>
<gene>
    <name evidence="2" type="ORF">LA66_14810</name>
</gene>
<comment type="caution">
    <text evidence="2">The sequence shown here is derived from an EMBL/GenBank/DDBJ whole genome shotgun (WGS) entry which is preliminary data.</text>
</comment>
<dbReference type="SUPFAM" id="SSF143120">
    <property type="entry name" value="YefM-like"/>
    <property type="match status" value="1"/>
</dbReference>
<organism evidence="2 3">
    <name type="scientific">Aureimonas altamirensis</name>
    <dbReference type="NCBI Taxonomy" id="370622"/>
    <lineage>
        <taxon>Bacteria</taxon>
        <taxon>Pseudomonadati</taxon>
        <taxon>Pseudomonadota</taxon>
        <taxon>Alphaproteobacteria</taxon>
        <taxon>Hyphomicrobiales</taxon>
        <taxon>Aurantimonadaceae</taxon>
        <taxon>Aureimonas</taxon>
    </lineage>
</organism>
<evidence type="ECO:0000313" key="2">
    <source>
        <dbReference type="EMBL" id="KHJ53863.1"/>
    </source>
</evidence>
<proteinExistence type="inferred from homology"/>